<dbReference type="AlphaFoldDB" id="A0A1U8B003"/>
<dbReference type="GeneID" id="104609306"/>
<gene>
    <name evidence="4" type="primary">LOC104609306</name>
</gene>
<feature type="region of interest" description="Disordered" evidence="1">
    <location>
        <begin position="76"/>
        <end position="110"/>
    </location>
</feature>
<organism evidence="3 4">
    <name type="scientific">Nelumbo nucifera</name>
    <name type="common">Sacred lotus</name>
    <dbReference type="NCBI Taxonomy" id="4432"/>
    <lineage>
        <taxon>Eukaryota</taxon>
        <taxon>Viridiplantae</taxon>
        <taxon>Streptophyta</taxon>
        <taxon>Embryophyta</taxon>
        <taxon>Tracheophyta</taxon>
        <taxon>Spermatophyta</taxon>
        <taxon>Magnoliopsida</taxon>
        <taxon>Proteales</taxon>
        <taxon>Nelumbonaceae</taxon>
        <taxon>Nelumbo</taxon>
    </lineage>
</organism>
<dbReference type="FunCoup" id="A0A1U8B003">
    <property type="interactions" value="251"/>
</dbReference>
<keyword evidence="3" id="KW-1185">Reference proteome</keyword>
<name>A0A1U8B003_NELNU</name>
<keyword evidence="2" id="KW-1133">Transmembrane helix</keyword>
<evidence type="ECO:0000256" key="2">
    <source>
        <dbReference type="SAM" id="Phobius"/>
    </source>
</evidence>
<dbReference type="PANTHER" id="PTHR36369">
    <property type="entry name" value="TRANSMEMBRANE PROTEIN"/>
    <property type="match status" value="1"/>
</dbReference>
<protein>
    <submittedName>
        <fullName evidence="4">Uncharacterized protein LOC104609306</fullName>
    </submittedName>
</protein>
<dbReference type="KEGG" id="nnu:104609306"/>
<dbReference type="OrthoDB" id="1921606at2759"/>
<keyword evidence="2" id="KW-0472">Membrane</keyword>
<reference evidence="4" key="1">
    <citation type="submission" date="2025-08" db="UniProtKB">
        <authorList>
            <consortium name="RefSeq"/>
        </authorList>
    </citation>
    <scope>IDENTIFICATION</scope>
</reference>
<evidence type="ECO:0000313" key="3">
    <source>
        <dbReference type="Proteomes" id="UP000189703"/>
    </source>
</evidence>
<feature type="transmembrane region" description="Helical" evidence="2">
    <location>
        <begin position="20"/>
        <end position="41"/>
    </location>
</feature>
<accession>A0A1U8B003</accession>
<evidence type="ECO:0000313" key="4">
    <source>
        <dbReference type="RefSeq" id="XP_010273893.1"/>
    </source>
</evidence>
<evidence type="ECO:0000256" key="1">
    <source>
        <dbReference type="SAM" id="MobiDB-lite"/>
    </source>
</evidence>
<dbReference type="eggNOG" id="ENOG502S7IT">
    <property type="taxonomic scope" value="Eukaryota"/>
</dbReference>
<keyword evidence="2" id="KW-0812">Transmembrane</keyword>
<dbReference type="RefSeq" id="XP_010273893.1">
    <property type="nucleotide sequence ID" value="XM_010275591.2"/>
</dbReference>
<dbReference type="OMA" id="EGEWWES"/>
<sequence>MDVLGSPLEAIVFNYLNLGLLAVANSLWTWVAILTAAFSVWRIRAVGFYPRRPKSDLYSSFNDRITYESHALFELTPSESSEKPSQSSSESDKPSGACRVMCPSSSCSSSVWTVEDEGRTKGGKYTVHYYYEEVHDNGESTPREISDDEVAVAEGADGGCWDGGDIGEGCSSFGGIFISRWGRGDLGWYRYQDPTVLNGSIVRLWDDHGSSHY</sequence>
<feature type="compositionally biased region" description="Low complexity" evidence="1">
    <location>
        <begin position="77"/>
        <end position="89"/>
    </location>
</feature>
<dbReference type="Proteomes" id="UP000189703">
    <property type="component" value="Unplaced"/>
</dbReference>
<proteinExistence type="predicted"/>
<dbReference type="PANTHER" id="PTHR36369:SF1">
    <property type="entry name" value="TRANSMEMBRANE PROTEIN"/>
    <property type="match status" value="1"/>
</dbReference>